<dbReference type="InterPro" id="IPR000477">
    <property type="entry name" value="RT_dom"/>
</dbReference>
<name>A0A9J8BXZ9_CYPCA</name>
<dbReference type="Pfam" id="PF00078">
    <property type="entry name" value="RVT_1"/>
    <property type="match status" value="2"/>
</dbReference>
<accession>A0A9J8BXZ9</accession>
<dbReference type="PANTHER" id="PTHR33332">
    <property type="entry name" value="REVERSE TRANSCRIPTASE DOMAIN-CONTAINING PROTEIN"/>
    <property type="match status" value="1"/>
</dbReference>
<dbReference type="Proteomes" id="UP001108240">
    <property type="component" value="Unplaced"/>
</dbReference>
<dbReference type="Ensembl" id="ENSCCRT00000178786.1">
    <property type="protein sequence ID" value="ENSCCRP00000158005.1"/>
    <property type="gene ID" value="ENSCCRG00000070892.1"/>
</dbReference>
<proteinExistence type="predicted"/>
<dbReference type="GO" id="GO:0016706">
    <property type="term" value="F:2-oxoglutarate-dependent dioxygenase activity"/>
    <property type="evidence" value="ECO:0007669"/>
    <property type="project" value="InterPro"/>
</dbReference>
<dbReference type="SUPFAM" id="SSF56672">
    <property type="entry name" value="DNA/RNA polymerases"/>
    <property type="match status" value="1"/>
</dbReference>
<evidence type="ECO:0000313" key="2">
    <source>
        <dbReference type="Ensembl" id="ENSCCRP00000158005.1"/>
    </source>
</evidence>
<dbReference type="GeneTree" id="ENSGT01120000271821"/>
<organism evidence="2 3">
    <name type="scientific">Cyprinus carpio carpio</name>
    <dbReference type="NCBI Taxonomy" id="630221"/>
    <lineage>
        <taxon>Eukaryota</taxon>
        <taxon>Metazoa</taxon>
        <taxon>Chordata</taxon>
        <taxon>Craniata</taxon>
        <taxon>Vertebrata</taxon>
        <taxon>Euteleostomi</taxon>
        <taxon>Actinopterygii</taxon>
        <taxon>Neopterygii</taxon>
        <taxon>Teleostei</taxon>
        <taxon>Ostariophysi</taxon>
        <taxon>Cypriniformes</taxon>
        <taxon>Cyprinidae</taxon>
        <taxon>Cyprininae</taxon>
        <taxon>Cyprinus</taxon>
    </lineage>
</organism>
<dbReference type="Pfam" id="PF09004">
    <property type="entry name" value="ALKBH8_N"/>
    <property type="match status" value="1"/>
</dbReference>
<feature type="domain" description="Reverse transcriptase" evidence="1">
    <location>
        <begin position="1"/>
        <end position="280"/>
    </location>
</feature>
<dbReference type="InterPro" id="IPR043502">
    <property type="entry name" value="DNA/RNA_pol_sf"/>
</dbReference>
<evidence type="ECO:0000259" key="1">
    <source>
        <dbReference type="PROSITE" id="PS50878"/>
    </source>
</evidence>
<evidence type="ECO:0000313" key="3">
    <source>
        <dbReference type="Proteomes" id="UP001108240"/>
    </source>
</evidence>
<keyword evidence="3" id="KW-1185">Reference proteome</keyword>
<dbReference type="AlphaFoldDB" id="A0A9J8BXZ9"/>
<reference evidence="2" key="2">
    <citation type="submission" date="2025-09" db="UniProtKB">
        <authorList>
            <consortium name="Ensembl"/>
        </authorList>
    </citation>
    <scope>IDENTIFICATION</scope>
</reference>
<reference evidence="2" key="1">
    <citation type="submission" date="2025-08" db="UniProtKB">
        <authorList>
            <consortium name="Ensembl"/>
        </authorList>
    </citation>
    <scope>IDENTIFICATION</scope>
</reference>
<dbReference type="CDD" id="cd01650">
    <property type="entry name" value="RT_nLTR_like"/>
    <property type="match status" value="1"/>
</dbReference>
<dbReference type="GO" id="GO:0008168">
    <property type="term" value="F:methyltransferase activity"/>
    <property type="evidence" value="ECO:0007669"/>
    <property type="project" value="InterPro"/>
</dbReference>
<dbReference type="InterPro" id="IPR015095">
    <property type="entry name" value="AlkB_hom8_N"/>
</dbReference>
<protein>
    <recommendedName>
        <fullName evidence="1">Reverse transcriptase domain-containing protein</fullName>
    </recommendedName>
</protein>
<dbReference type="PROSITE" id="PS50878">
    <property type="entry name" value="RT_POL"/>
    <property type="match status" value="1"/>
</dbReference>
<sequence>MKCFERLVMHHIKSALPPSLDPFQFAYRSNRSTDDAISTAVHSALTHLEKKDSYVRMLFIDFSSAFNTIIPQQLIYKLSQLGLNTSLCNWLLDFLTGRPQAVRVGSNTSSTITLNTGAPQGCVLSPLLFTLLTHDCTPSHSSNLFIKFADDTTVVGLISNRDETNYRSEVSRLAGCVLSPLLFTLLTHDCTPSHNSNLFIKFADDTTVVGLISNRDETKYRSEVSRLAGWCSDNNLSLNVEKTKEIVVDFRRAHTQHVLLTINGATVERVSSTKFLGVHITEDLFWTDNTAALAKKSQQRLYFLRKRRRARAPPPIMYTFYRGTIESILTSCITVWYGACNASCRKTLQRIVRAAEKFIGVSLPSLQDIYGTRLTRKALCIAGDPTHPSHSFFSLLPSGRRLQSLQARTSRLKDSFIHQAVRKLNSPRPQVPHPQVLPPPLPLTYDDMHQSLCAAVVCSLPHSPWN</sequence>
<dbReference type="OMA" id="CHTHTNT"/>